<dbReference type="GO" id="GO:0048471">
    <property type="term" value="C:perinuclear region of cytoplasm"/>
    <property type="evidence" value="ECO:0007669"/>
    <property type="project" value="TreeGrafter"/>
</dbReference>
<evidence type="ECO:0000313" key="5">
    <source>
        <dbReference type="Proteomes" id="UP000317550"/>
    </source>
</evidence>
<dbReference type="AlphaFoldDB" id="A0A516SKF2"/>
<evidence type="ECO:0000256" key="3">
    <source>
        <dbReference type="ARBA" id="ARBA00022737"/>
    </source>
</evidence>
<evidence type="ECO:0000313" key="4">
    <source>
        <dbReference type="EMBL" id="QDQ28637.1"/>
    </source>
</evidence>
<dbReference type="GO" id="GO:0006913">
    <property type="term" value="P:nucleocytoplasmic transport"/>
    <property type="evidence" value="ECO:0007669"/>
    <property type="project" value="TreeGrafter"/>
</dbReference>
<dbReference type="OrthoDB" id="636045at2"/>
<dbReference type="KEGG" id="cari:FNU76_21035"/>
<reference evidence="5" key="1">
    <citation type="submission" date="2019-07" db="EMBL/GenBank/DDBJ databases">
        <title>Chitinimonas sp. nov., isolated from Ny-Alesund, arctica soil.</title>
        <authorList>
            <person name="Xu Q."/>
            <person name="Peng F."/>
        </authorList>
    </citation>
    <scope>NUCLEOTIDE SEQUENCE [LARGE SCALE GENOMIC DNA]</scope>
    <source>
        <strain evidence="5">R3-44</strain>
    </source>
</reference>
<dbReference type="PANTHER" id="PTHR24113:SF12">
    <property type="entry name" value="RAN GTPASE-ACTIVATING PROTEIN 1"/>
    <property type="match status" value="1"/>
</dbReference>
<dbReference type="Gene3D" id="3.80.10.10">
    <property type="entry name" value="Ribonuclease Inhibitor"/>
    <property type="match status" value="3"/>
</dbReference>
<dbReference type="SUPFAM" id="SSF52047">
    <property type="entry name" value="RNI-like"/>
    <property type="match status" value="2"/>
</dbReference>
<evidence type="ECO:0000256" key="2">
    <source>
        <dbReference type="ARBA" id="ARBA00022614"/>
    </source>
</evidence>
<dbReference type="PANTHER" id="PTHR24113">
    <property type="entry name" value="RAN GTPASE-ACTIVATING PROTEIN 1"/>
    <property type="match status" value="1"/>
</dbReference>
<name>A0A516SKF2_9NEIS</name>
<gene>
    <name evidence="4" type="ORF">FNU76_21035</name>
</gene>
<keyword evidence="5" id="KW-1185">Reference proteome</keyword>
<sequence length="536" mass="58089">MGDRCLWIAEGAVMDLVIPTQSTYAERSAARASAAAASPESITELCDFIRHDDPRHTEVDLSGRRLTRYELTQLSQALRGNTQVRKINLRNNGIDAAGAAILAKGLGARLVELDLGGNHLRDKGASYLAMLLRSTPTLASLDISRNGIGTRGAMLIADELPLLSSLRKLDMSGNEIHCGGICVLEARLEHSPLLAVYLAANPGWSPLDRKGILRQPRLARVFNAKIPEIHARIAANDPQCTELDLSGRRLAGGDVFIIFCMLENNQHILKINLRSNDIGHCLPGLIGQGGCCRLIELDLSGNGIFYSSINAIADFLAQSATIRKMDLSGNYILDTDMPLLVEGLRRNTSLTHLDLSANLFKMPGVRVLTANWSEAGNIRRLDLRDNSLESDAAKLLARWLSSNATLTGLELDLSGNISMGNSAAFELGKTLPSIKGLRCLALQGCGISDPGAEVLAQGLGRNQTVVAVDLRGNYIGPAAVGPIKEALRDNRSLTDFDLSDNLLPSRSVWELGHRLAVPESSWTDRLKLILQRFSVF</sequence>
<dbReference type="GO" id="GO:0031267">
    <property type="term" value="F:small GTPase binding"/>
    <property type="evidence" value="ECO:0007669"/>
    <property type="project" value="TreeGrafter"/>
</dbReference>
<dbReference type="InterPro" id="IPR032675">
    <property type="entry name" value="LRR_dom_sf"/>
</dbReference>
<keyword evidence="2" id="KW-0433">Leucine-rich repeat</keyword>
<dbReference type="GO" id="GO:0005829">
    <property type="term" value="C:cytosol"/>
    <property type="evidence" value="ECO:0007669"/>
    <property type="project" value="TreeGrafter"/>
</dbReference>
<dbReference type="InterPro" id="IPR001611">
    <property type="entry name" value="Leu-rich_rpt"/>
</dbReference>
<evidence type="ECO:0000256" key="1">
    <source>
        <dbReference type="ARBA" id="ARBA00022468"/>
    </source>
</evidence>
<dbReference type="SMART" id="SM00368">
    <property type="entry name" value="LRR_RI"/>
    <property type="match status" value="10"/>
</dbReference>
<proteinExistence type="predicted"/>
<dbReference type="Proteomes" id="UP000317550">
    <property type="component" value="Chromosome"/>
</dbReference>
<keyword evidence="3" id="KW-0677">Repeat</keyword>
<organism evidence="4 5">
    <name type="scientific">Chitinimonas arctica</name>
    <dbReference type="NCBI Taxonomy" id="2594795"/>
    <lineage>
        <taxon>Bacteria</taxon>
        <taxon>Pseudomonadati</taxon>
        <taxon>Pseudomonadota</taxon>
        <taxon>Betaproteobacteria</taxon>
        <taxon>Neisseriales</taxon>
        <taxon>Chitinibacteraceae</taxon>
        <taxon>Chitinimonas</taxon>
    </lineage>
</organism>
<dbReference type="GO" id="GO:0005096">
    <property type="term" value="F:GTPase activator activity"/>
    <property type="evidence" value="ECO:0007669"/>
    <property type="project" value="UniProtKB-KW"/>
</dbReference>
<protein>
    <submittedName>
        <fullName evidence="4">Uncharacterized protein</fullName>
    </submittedName>
</protein>
<dbReference type="EMBL" id="CP041730">
    <property type="protein sequence ID" value="QDQ28637.1"/>
    <property type="molecule type" value="Genomic_DNA"/>
</dbReference>
<keyword evidence="1" id="KW-0343">GTPase activation</keyword>
<accession>A0A516SKF2</accession>
<dbReference type="Pfam" id="PF13516">
    <property type="entry name" value="LRR_6"/>
    <property type="match status" value="3"/>
</dbReference>
<dbReference type="InterPro" id="IPR027038">
    <property type="entry name" value="RanGap"/>
</dbReference>